<dbReference type="InterPro" id="IPR044772">
    <property type="entry name" value="NO3_transporter"/>
</dbReference>
<dbReference type="OrthoDB" id="10438692at2759"/>
<evidence type="ECO:0000313" key="7">
    <source>
        <dbReference type="Proteomes" id="UP000604046"/>
    </source>
</evidence>
<proteinExistence type="predicted"/>
<feature type="transmembrane region" description="Helical" evidence="5">
    <location>
        <begin position="55"/>
        <end position="73"/>
    </location>
</feature>
<comment type="caution">
    <text evidence="6">The sequence shown here is derived from an EMBL/GenBank/DDBJ whole genome shotgun (WGS) entry which is preliminary data.</text>
</comment>
<dbReference type="GO" id="GO:0016020">
    <property type="term" value="C:membrane"/>
    <property type="evidence" value="ECO:0007669"/>
    <property type="project" value="UniProtKB-SubCell"/>
</dbReference>
<keyword evidence="7" id="KW-1185">Reference proteome</keyword>
<comment type="subcellular location">
    <subcellularLocation>
        <location evidence="1">Membrane</location>
        <topology evidence="1">Multi-pass membrane protein</topology>
    </subcellularLocation>
</comment>
<evidence type="ECO:0000256" key="5">
    <source>
        <dbReference type="SAM" id="Phobius"/>
    </source>
</evidence>
<evidence type="ECO:0000256" key="2">
    <source>
        <dbReference type="ARBA" id="ARBA00022692"/>
    </source>
</evidence>
<dbReference type="EMBL" id="CAJNDS010000003">
    <property type="protein sequence ID" value="CAE6913120.1"/>
    <property type="molecule type" value="Genomic_DNA"/>
</dbReference>
<dbReference type="PANTHER" id="PTHR23515">
    <property type="entry name" value="HIGH-AFFINITY NITRATE TRANSPORTER 2.3"/>
    <property type="match status" value="1"/>
</dbReference>
<protein>
    <submittedName>
        <fullName evidence="6">NRT2.2 protein</fullName>
    </submittedName>
</protein>
<keyword evidence="4 5" id="KW-0472">Membrane</keyword>
<accession>A0A812GCJ6</accession>
<reference evidence="6" key="1">
    <citation type="submission" date="2021-02" db="EMBL/GenBank/DDBJ databases">
        <authorList>
            <person name="Dougan E. K."/>
            <person name="Rhodes N."/>
            <person name="Thang M."/>
            <person name="Chan C."/>
        </authorList>
    </citation>
    <scope>NUCLEOTIDE SEQUENCE</scope>
</reference>
<sequence>MSTPEMAADGVLPTTNKHERRASWKKYETYDCEVDRATEIKLLSFQRPHMHGFRLVWFGFFMAFASWFAFAPLMPQIKKDLGLTKDEVYNANIASVASTVLMRFAVGPLCCVVLAAVREGDCGHAWDDVKELALHTYRLDIVKELLPFLKPGMDSAVVESLSGRNRHDVVVTGEVARSAWSNAVSWGKGAAQAMVPTTVQTTVQTTQVTSTVTSRTFTSITLTTTVSTLPPDMPTTMQPLWALPPTRLPGGASGSEPDGVEATVGFEVPPTSVEQLGSVQGQQAVQASIAALLQVDRIKAPGGTRD</sequence>
<name>A0A812GCJ6_9DINO</name>
<evidence type="ECO:0000256" key="1">
    <source>
        <dbReference type="ARBA" id="ARBA00004141"/>
    </source>
</evidence>
<dbReference type="AlphaFoldDB" id="A0A812GCJ6"/>
<dbReference type="SUPFAM" id="SSF103473">
    <property type="entry name" value="MFS general substrate transporter"/>
    <property type="match status" value="1"/>
</dbReference>
<keyword evidence="3 5" id="KW-1133">Transmembrane helix</keyword>
<keyword evidence="2 5" id="KW-0812">Transmembrane</keyword>
<dbReference type="Proteomes" id="UP000604046">
    <property type="component" value="Unassembled WGS sequence"/>
</dbReference>
<gene>
    <name evidence="6" type="primary">NRT2.2</name>
    <name evidence="6" type="ORF">SNAT2548_LOCUS176</name>
</gene>
<organism evidence="6 7">
    <name type="scientific">Symbiodinium natans</name>
    <dbReference type="NCBI Taxonomy" id="878477"/>
    <lineage>
        <taxon>Eukaryota</taxon>
        <taxon>Sar</taxon>
        <taxon>Alveolata</taxon>
        <taxon>Dinophyceae</taxon>
        <taxon>Suessiales</taxon>
        <taxon>Symbiodiniaceae</taxon>
        <taxon>Symbiodinium</taxon>
    </lineage>
</organism>
<evidence type="ECO:0000256" key="3">
    <source>
        <dbReference type="ARBA" id="ARBA00022989"/>
    </source>
</evidence>
<evidence type="ECO:0000256" key="4">
    <source>
        <dbReference type="ARBA" id="ARBA00023136"/>
    </source>
</evidence>
<evidence type="ECO:0000313" key="6">
    <source>
        <dbReference type="EMBL" id="CAE6913120.1"/>
    </source>
</evidence>
<dbReference type="GO" id="GO:0015112">
    <property type="term" value="F:nitrate transmembrane transporter activity"/>
    <property type="evidence" value="ECO:0007669"/>
    <property type="project" value="InterPro"/>
</dbReference>
<dbReference type="InterPro" id="IPR036259">
    <property type="entry name" value="MFS_trans_sf"/>
</dbReference>